<sequence length="277" mass="30735">MSRRNETLDAKIYVGGLPEDATSEELDDVFHRFGRIRKIWVARRPPGFAFVEFEDVRDAEDAVRALDGTRICGVKARVELSHGGGRGGGGRGFRGGGGRHDDRHDRDRHDRDRRYRSSNSATATIPSCPPVLPVILPPCHSPQFSLKNVLPSTPSLLIHLLASLFLRTAGRTKNLALLAVLEAALLHFVNAVDPRATVVVRAPALVEIRQSIDDNGIKEGNDHDRNLRFYFNLCYLFYLITSSYDFMHRTSKSIRLLTAGPVVRSAPIFVGIESGII</sequence>
<evidence type="ECO:0000313" key="5">
    <source>
        <dbReference type="WBParaSite" id="Gr19_v10_g13945.t2"/>
    </source>
</evidence>
<dbReference type="WBParaSite" id="Gr19_v10_g13945.t2">
    <property type="protein sequence ID" value="Gr19_v10_g13945.t2"/>
    <property type="gene ID" value="Gr19_v10_g13945"/>
</dbReference>
<feature type="domain" description="RRM" evidence="3">
    <location>
        <begin position="10"/>
        <end position="83"/>
    </location>
</feature>
<feature type="region of interest" description="Disordered" evidence="2">
    <location>
        <begin position="83"/>
        <end position="124"/>
    </location>
</feature>
<evidence type="ECO:0000259" key="3">
    <source>
        <dbReference type="PROSITE" id="PS50102"/>
    </source>
</evidence>
<dbReference type="PANTHER" id="PTHR23147">
    <property type="entry name" value="SERINE/ARGININE RICH SPLICING FACTOR"/>
    <property type="match status" value="1"/>
</dbReference>
<dbReference type="FunFam" id="3.30.70.330:FF:001074">
    <property type="entry name" value="Splicing factor, arginine/serine-rich 7"/>
    <property type="match status" value="1"/>
</dbReference>
<protein>
    <submittedName>
        <fullName evidence="5">RRM domain-containing protein</fullName>
    </submittedName>
</protein>
<dbReference type="InterPro" id="IPR000504">
    <property type="entry name" value="RRM_dom"/>
</dbReference>
<feature type="compositionally biased region" description="Gly residues" evidence="2">
    <location>
        <begin position="83"/>
        <end position="96"/>
    </location>
</feature>
<organism evidence="4 5">
    <name type="scientific">Globodera rostochiensis</name>
    <name type="common">Golden nematode worm</name>
    <name type="synonym">Heterodera rostochiensis</name>
    <dbReference type="NCBI Taxonomy" id="31243"/>
    <lineage>
        <taxon>Eukaryota</taxon>
        <taxon>Metazoa</taxon>
        <taxon>Ecdysozoa</taxon>
        <taxon>Nematoda</taxon>
        <taxon>Chromadorea</taxon>
        <taxon>Rhabditida</taxon>
        <taxon>Tylenchina</taxon>
        <taxon>Tylenchomorpha</taxon>
        <taxon>Tylenchoidea</taxon>
        <taxon>Heteroderidae</taxon>
        <taxon>Heteroderinae</taxon>
        <taxon>Globodera</taxon>
    </lineage>
</organism>
<dbReference type="SUPFAM" id="SSF54928">
    <property type="entry name" value="RNA-binding domain, RBD"/>
    <property type="match status" value="1"/>
</dbReference>
<dbReference type="GO" id="GO:0003723">
    <property type="term" value="F:RNA binding"/>
    <property type="evidence" value="ECO:0007669"/>
    <property type="project" value="UniProtKB-UniRule"/>
</dbReference>
<reference evidence="5" key="1">
    <citation type="submission" date="2022-11" db="UniProtKB">
        <authorList>
            <consortium name="WormBaseParasite"/>
        </authorList>
    </citation>
    <scope>IDENTIFICATION</scope>
</reference>
<dbReference type="AlphaFoldDB" id="A0A914H7J6"/>
<dbReference type="Pfam" id="PF00076">
    <property type="entry name" value="RRM_1"/>
    <property type="match status" value="1"/>
</dbReference>
<evidence type="ECO:0000256" key="2">
    <source>
        <dbReference type="SAM" id="MobiDB-lite"/>
    </source>
</evidence>
<dbReference type="Gene3D" id="3.30.70.330">
    <property type="match status" value="1"/>
</dbReference>
<evidence type="ECO:0000256" key="1">
    <source>
        <dbReference type="PROSITE-ProRule" id="PRU00176"/>
    </source>
</evidence>
<dbReference type="InterPro" id="IPR050907">
    <property type="entry name" value="SRSF"/>
</dbReference>
<dbReference type="InterPro" id="IPR012677">
    <property type="entry name" value="Nucleotide-bd_a/b_plait_sf"/>
</dbReference>
<feature type="compositionally biased region" description="Basic and acidic residues" evidence="2">
    <location>
        <begin position="98"/>
        <end position="115"/>
    </location>
</feature>
<evidence type="ECO:0000313" key="4">
    <source>
        <dbReference type="Proteomes" id="UP000887572"/>
    </source>
</evidence>
<dbReference type="CDD" id="cd12373">
    <property type="entry name" value="RRM_SRSF3_like"/>
    <property type="match status" value="1"/>
</dbReference>
<name>A0A914H7J6_GLORO</name>
<proteinExistence type="predicted"/>
<dbReference type="PROSITE" id="PS50102">
    <property type="entry name" value="RRM"/>
    <property type="match status" value="1"/>
</dbReference>
<keyword evidence="1" id="KW-0694">RNA-binding</keyword>
<dbReference type="Proteomes" id="UP000887572">
    <property type="component" value="Unplaced"/>
</dbReference>
<accession>A0A914H7J6</accession>
<keyword evidence="4" id="KW-1185">Reference proteome</keyword>
<dbReference type="SMART" id="SM00360">
    <property type="entry name" value="RRM"/>
    <property type="match status" value="1"/>
</dbReference>
<dbReference type="InterPro" id="IPR035979">
    <property type="entry name" value="RBD_domain_sf"/>
</dbReference>